<name>A0A9P1C5J8_9DINO</name>
<protein>
    <submittedName>
        <fullName evidence="4">E3 ubiquitin-protein ligase HERC1</fullName>
    </submittedName>
</protein>
<reference evidence="3" key="2">
    <citation type="submission" date="2024-04" db="EMBL/GenBank/DDBJ databases">
        <authorList>
            <person name="Chen Y."/>
            <person name="Shah S."/>
            <person name="Dougan E. K."/>
            <person name="Thang M."/>
            <person name="Chan C."/>
        </authorList>
    </citation>
    <scope>NUCLEOTIDE SEQUENCE [LARGE SCALE GENOMIC DNA]</scope>
</reference>
<dbReference type="EMBL" id="CAMXCT030000872">
    <property type="protein sequence ID" value="CAL4771548.1"/>
    <property type="molecule type" value="Genomic_DNA"/>
</dbReference>
<dbReference type="AlphaFoldDB" id="A0A9P1C5J8"/>
<dbReference type="Proteomes" id="UP001152797">
    <property type="component" value="Unassembled WGS sequence"/>
</dbReference>
<organism evidence="2">
    <name type="scientific">Cladocopium goreaui</name>
    <dbReference type="NCBI Taxonomy" id="2562237"/>
    <lineage>
        <taxon>Eukaryota</taxon>
        <taxon>Sar</taxon>
        <taxon>Alveolata</taxon>
        <taxon>Dinophyceae</taxon>
        <taxon>Suessiales</taxon>
        <taxon>Symbiodiniaceae</taxon>
        <taxon>Cladocopium</taxon>
    </lineage>
</organism>
<reference evidence="2" key="1">
    <citation type="submission" date="2022-10" db="EMBL/GenBank/DDBJ databases">
        <authorList>
            <person name="Chen Y."/>
            <person name="Dougan E. K."/>
            <person name="Chan C."/>
            <person name="Rhodes N."/>
            <person name="Thang M."/>
        </authorList>
    </citation>
    <scope>NUCLEOTIDE SEQUENCE</scope>
</reference>
<evidence type="ECO:0000313" key="2">
    <source>
        <dbReference type="EMBL" id="CAI3984236.1"/>
    </source>
</evidence>
<evidence type="ECO:0000313" key="4">
    <source>
        <dbReference type="EMBL" id="CAL4771548.1"/>
    </source>
</evidence>
<sequence>MPYFRLEEKPHLRGLGDDSSMSAKAFRAIQGHLKQKPPVVLLEVPDWDRCPQQQGAMKFLSTNLLSYDYYHGRCVAMDLPEPLSGSSRLIIFLVRKDIMSGQKLLQTVQLAKYLLLKLPARQVELLDETICSPERPEKPPIGASVKRDGVYRTHLQAQQPDHWLLQEPWSKYLKRLNQVCKQAKTEKVDWSRVLVDLGEEQTIWSDDGQLPNASSPWHYSLAKHRLLRGDEELLCRGYPCEMALLRHLTDDQRRHLAARSSSSVQLLGACLAALLSMSDWISFSPALQALSFQGELPDLSEISCEEPTCSELNEEDESQVIQSRAVQCYSLLQRLVEQKSKSKGKKSILDKAVQSAMKERVQEIKGSKEGLEQEADSLMRSFDDEIVDLADRKRKLTYYFSRTGGCLPFDHAMSWTFQAAIEGYDPKELAQDVINAGLLYMNECISLVIHEDGKQRKHANKLDKSLTGLDKYHTEFLKGLESKSRAWPENLREAFLNFKRYCLVRFFLRGDFAQKPIEEYVANIMPVVATSGIGKALMKVLEDVSKRWGDEEWAKFSRCGGLKELAQVLVKVAEAEEKVLPVKVQKKMQQMLQKFSSDDELKKTHGFLRAALQLASGMKDENFFKKLEVATVDLCIDLLQKPNIEETVLFLKDLQQPRFQWTVG</sequence>
<dbReference type="EMBL" id="CAMXCT010000872">
    <property type="protein sequence ID" value="CAI3984236.1"/>
    <property type="molecule type" value="Genomic_DNA"/>
</dbReference>
<keyword evidence="5" id="KW-1185">Reference proteome</keyword>
<accession>A0A9P1C5J8</accession>
<comment type="caution">
    <text evidence="2">The sequence shown here is derived from an EMBL/GenBank/DDBJ whole genome shotgun (WGS) entry which is preliminary data.</text>
</comment>
<proteinExistence type="predicted"/>
<evidence type="ECO:0000313" key="5">
    <source>
        <dbReference type="Proteomes" id="UP001152797"/>
    </source>
</evidence>
<evidence type="ECO:0000256" key="1">
    <source>
        <dbReference type="SAM" id="Coils"/>
    </source>
</evidence>
<feature type="non-terminal residue" evidence="2">
    <location>
        <position position="664"/>
    </location>
</feature>
<feature type="coiled-coil region" evidence="1">
    <location>
        <begin position="354"/>
        <end position="381"/>
    </location>
</feature>
<gene>
    <name evidence="2" type="ORF">C1SCF055_LOCUS11783</name>
</gene>
<keyword evidence="1" id="KW-0175">Coiled coil</keyword>
<dbReference type="EMBL" id="CAMXCT020000872">
    <property type="protein sequence ID" value="CAL1137611.1"/>
    <property type="molecule type" value="Genomic_DNA"/>
</dbReference>
<evidence type="ECO:0000313" key="3">
    <source>
        <dbReference type="EMBL" id="CAL1137611.1"/>
    </source>
</evidence>